<name>A0A9W4L482_9BACI</name>
<gene>
    <name evidence="2" type="ORF">SRABI133_04859</name>
</gene>
<dbReference type="AlphaFoldDB" id="A0A9W4L482"/>
<dbReference type="NCBIfam" id="NF040628">
    <property type="entry name" value="GT-D_rel"/>
    <property type="match status" value="1"/>
</dbReference>
<protein>
    <recommendedName>
        <fullName evidence="1">GT-D fold-like domain-containing protein</fullName>
    </recommendedName>
</protein>
<dbReference type="Pfam" id="PF22882">
    <property type="entry name" value="GT-D-like"/>
    <property type="match status" value="1"/>
</dbReference>
<reference evidence="2" key="1">
    <citation type="submission" date="2021-11" db="EMBL/GenBank/DDBJ databases">
        <authorList>
            <person name="Bulgarelli D."/>
        </authorList>
    </citation>
    <scope>NUCLEOTIDE SEQUENCE</scope>
    <source>
        <strain evidence="2">Bi133</strain>
    </source>
</reference>
<dbReference type="InterPro" id="IPR055171">
    <property type="entry name" value="GT-D-like"/>
</dbReference>
<comment type="caution">
    <text evidence="2">The sequence shown here is derived from an EMBL/GenBank/DDBJ whole genome shotgun (WGS) entry which is preliminary data.</text>
</comment>
<dbReference type="EMBL" id="CAKKMG010000128">
    <property type="protein sequence ID" value="CAH0309032.1"/>
    <property type="molecule type" value="Genomic_DNA"/>
</dbReference>
<dbReference type="Proteomes" id="UP000789326">
    <property type="component" value="Unassembled WGS sequence"/>
</dbReference>
<proteinExistence type="predicted"/>
<evidence type="ECO:0000259" key="1">
    <source>
        <dbReference type="Pfam" id="PF22882"/>
    </source>
</evidence>
<feature type="domain" description="GT-D fold-like" evidence="1">
    <location>
        <begin position="24"/>
        <end position="232"/>
    </location>
</feature>
<sequence>MAEHIGGGSEVFEGNYHFENQLLDNMKVIKLLDQAIKQKKGFSLARFGIGEISYLSWPANGLLVQEFKRYESYAGASLSPEIMRRELVRSLRDTDIAGLIAPWRLDPWAEQTRTVLKQLKFMPSKACCAWIMQSLLDEGTLWPWLRDKKVFLVGRRSKEAEIVFKKQGVQITGSIDLNGYEELNKVQNELKSNQKWEIVLISAGIPATILAPRIAKFTQKVAIDFGHALDMILDGKEYKHSDLVKKWNHQFKEENKN</sequence>
<dbReference type="InterPro" id="IPR049785">
    <property type="entry name" value="GT-D-like_firm"/>
</dbReference>
<organism evidence="2 3">
    <name type="scientific">Peribacillus simplex</name>
    <dbReference type="NCBI Taxonomy" id="1478"/>
    <lineage>
        <taxon>Bacteria</taxon>
        <taxon>Bacillati</taxon>
        <taxon>Bacillota</taxon>
        <taxon>Bacilli</taxon>
        <taxon>Bacillales</taxon>
        <taxon>Bacillaceae</taxon>
        <taxon>Peribacillus</taxon>
    </lineage>
</organism>
<accession>A0A9W4L482</accession>
<evidence type="ECO:0000313" key="2">
    <source>
        <dbReference type="EMBL" id="CAH0309032.1"/>
    </source>
</evidence>
<evidence type="ECO:0000313" key="3">
    <source>
        <dbReference type="Proteomes" id="UP000789326"/>
    </source>
</evidence>